<dbReference type="GO" id="GO:0019722">
    <property type="term" value="P:calcium-mediated signaling"/>
    <property type="evidence" value="ECO:0007669"/>
    <property type="project" value="TreeGrafter"/>
</dbReference>
<dbReference type="InterPro" id="IPR017452">
    <property type="entry name" value="GPCR_Rhodpsn_7TM"/>
</dbReference>
<feature type="transmembrane region" description="Helical" evidence="14">
    <location>
        <begin position="151"/>
        <end position="169"/>
    </location>
</feature>
<dbReference type="PROSITE" id="PS00237">
    <property type="entry name" value="G_PROTEIN_RECEP_F1_1"/>
    <property type="match status" value="1"/>
</dbReference>
<keyword evidence="4 13" id="KW-0812">Transmembrane</keyword>
<dbReference type="Pfam" id="PF00001">
    <property type="entry name" value="7tm_1"/>
    <property type="match status" value="1"/>
</dbReference>
<dbReference type="GO" id="GO:0007204">
    <property type="term" value="P:positive regulation of cytosolic calcium ion concentration"/>
    <property type="evidence" value="ECO:0007669"/>
    <property type="project" value="TreeGrafter"/>
</dbReference>
<keyword evidence="8" id="KW-1015">Disulfide bond</keyword>
<evidence type="ECO:0000256" key="14">
    <source>
        <dbReference type="SAM" id="Phobius"/>
    </source>
</evidence>
<feature type="transmembrane region" description="Helical" evidence="14">
    <location>
        <begin position="241"/>
        <end position="260"/>
    </location>
</feature>
<dbReference type="InterPro" id="IPR001186">
    <property type="entry name" value="Brdyknn_1_rcpt"/>
</dbReference>
<evidence type="ECO:0000256" key="5">
    <source>
        <dbReference type="ARBA" id="ARBA00022989"/>
    </source>
</evidence>
<dbReference type="PRINTS" id="PR00425">
    <property type="entry name" value="BRADYKININR"/>
</dbReference>
<dbReference type="InterPro" id="IPR000496">
    <property type="entry name" value="Brdyknn_rcpt"/>
</dbReference>
<reference evidence="16" key="1">
    <citation type="submission" date="2020-10" db="EMBL/GenBank/DDBJ databases">
        <title>Chromosome-scale genome assembly of the Allis shad, Alosa alosa.</title>
        <authorList>
            <person name="Margot Z."/>
            <person name="Christophe K."/>
            <person name="Cabau C."/>
            <person name="Louis A."/>
            <person name="Berthelot C."/>
            <person name="Parey E."/>
            <person name="Roest Crollius H."/>
            <person name="Montfort J."/>
            <person name="Robinson-Rechavi M."/>
            <person name="Bucao C."/>
            <person name="Bouchez O."/>
            <person name="Gislard M."/>
            <person name="Lluch J."/>
            <person name="Milhes M."/>
            <person name="Lampietro C."/>
            <person name="Lopez Roques C."/>
            <person name="Donnadieu C."/>
            <person name="Braasch I."/>
            <person name="Desvignes T."/>
            <person name="Postlethwait J."/>
            <person name="Bobe J."/>
            <person name="Guiguen Y."/>
        </authorList>
    </citation>
    <scope>NUCLEOTIDE SEQUENCE</scope>
    <source>
        <strain evidence="16">M-15738</strain>
        <tissue evidence="16">Blood</tissue>
    </source>
</reference>
<keyword evidence="7 14" id="KW-0472">Membrane</keyword>
<dbReference type="Proteomes" id="UP000823561">
    <property type="component" value="Chromosome 8"/>
</dbReference>
<keyword evidence="5 14" id="KW-1133">Transmembrane helix</keyword>
<keyword evidence="3" id="KW-1003">Cell membrane</keyword>
<dbReference type="GO" id="GO:0009612">
    <property type="term" value="P:response to mechanical stimulus"/>
    <property type="evidence" value="ECO:0007669"/>
    <property type="project" value="InterPro"/>
</dbReference>
<evidence type="ECO:0000256" key="9">
    <source>
        <dbReference type="ARBA" id="ARBA00023170"/>
    </source>
</evidence>
<dbReference type="GO" id="GO:0060326">
    <property type="term" value="P:cell chemotaxis"/>
    <property type="evidence" value="ECO:0007669"/>
    <property type="project" value="TreeGrafter"/>
</dbReference>
<keyword evidence="17" id="KW-1185">Reference proteome</keyword>
<protein>
    <recommendedName>
        <fullName evidence="2">B1 bradykinin receptor</fullName>
    </recommendedName>
</protein>
<dbReference type="SUPFAM" id="SSF81321">
    <property type="entry name" value="Family A G protein-coupled receptor-like"/>
    <property type="match status" value="1"/>
</dbReference>
<evidence type="ECO:0000256" key="7">
    <source>
        <dbReference type="ARBA" id="ARBA00023136"/>
    </source>
</evidence>
<feature type="transmembrane region" description="Helical" evidence="14">
    <location>
        <begin position="198"/>
        <end position="220"/>
    </location>
</feature>
<keyword evidence="10" id="KW-0325">Glycoprotein</keyword>
<evidence type="ECO:0000256" key="8">
    <source>
        <dbReference type="ARBA" id="ARBA00023157"/>
    </source>
</evidence>
<gene>
    <name evidence="16" type="ORF">AALO_G00113380</name>
</gene>
<dbReference type="EMBL" id="JADWDJ010000008">
    <property type="protein sequence ID" value="KAG5277085.1"/>
    <property type="molecule type" value="Genomic_DNA"/>
</dbReference>
<name>A0AAV6GTR2_9TELE</name>
<dbReference type="GO" id="GO:0006954">
    <property type="term" value="P:inflammatory response"/>
    <property type="evidence" value="ECO:0007669"/>
    <property type="project" value="InterPro"/>
</dbReference>
<dbReference type="PANTHER" id="PTHR10489">
    <property type="entry name" value="CELL ADHESION MOLECULE"/>
    <property type="match status" value="1"/>
</dbReference>
<feature type="transmembrane region" description="Helical" evidence="14">
    <location>
        <begin position="35"/>
        <end position="57"/>
    </location>
</feature>
<evidence type="ECO:0000256" key="10">
    <source>
        <dbReference type="ARBA" id="ARBA00023180"/>
    </source>
</evidence>
<keyword evidence="9 13" id="KW-0675">Receptor</keyword>
<evidence type="ECO:0000259" key="15">
    <source>
        <dbReference type="PROSITE" id="PS50262"/>
    </source>
</evidence>
<dbReference type="InterPro" id="IPR000276">
    <property type="entry name" value="GPCR_Rhodpsn"/>
</dbReference>
<feature type="domain" description="G-protein coupled receptors family 1 profile" evidence="15">
    <location>
        <begin position="47"/>
        <end position="306"/>
    </location>
</feature>
<comment type="subcellular location">
    <subcellularLocation>
        <location evidence="1">Cell membrane</location>
        <topology evidence="1">Multi-pass membrane protein</topology>
    </subcellularLocation>
</comment>
<keyword evidence="11 13" id="KW-0807">Transducer</keyword>
<dbReference type="PRINTS" id="PR00237">
    <property type="entry name" value="GPCRRHODOPSN"/>
</dbReference>
<dbReference type="Gene3D" id="1.20.1070.10">
    <property type="entry name" value="Rhodopsin 7-helix transmembrane proteins"/>
    <property type="match status" value="1"/>
</dbReference>
<evidence type="ECO:0000256" key="11">
    <source>
        <dbReference type="ARBA" id="ARBA00023224"/>
    </source>
</evidence>
<comment type="similarity">
    <text evidence="13">Belongs to the G-protein coupled receptor 1 family.</text>
</comment>
<feature type="transmembrane region" description="Helical" evidence="14">
    <location>
        <begin position="109"/>
        <end position="131"/>
    </location>
</feature>
<dbReference type="GO" id="GO:0006955">
    <property type="term" value="P:immune response"/>
    <property type="evidence" value="ECO:0007669"/>
    <property type="project" value="TreeGrafter"/>
</dbReference>
<proteinExistence type="inferred from homology"/>
<comment type="function">
    <text evidence="12">This is a receptor for bradykinin. Could be a factor in chronic pain and inflammation.</text>
</comment>
<dbReference type="GO" id="GO:0004947">
    <property type="term" value="F:bradykinin receptor activity"/>
    <property type="evidence" value="ECO:0007669"/>
    <property type="project" value="InterPro"/>
</dbReference>
<evidence type="ECO:0000313" key="17">
    <source>
        <dbReference type="Proteomes" id="UP000823561"/>
    </source>
</evidence>
<dbReference type="AlphaFoldDB" id="A0AAV6GTR2"/>
<feature type="transmembrane region" description="Helical" evidence="14">
    <location>
        <begin position="69"/>
        <end position="89"/>
    </location>
</feature>
<dbReference type="PRINTS" id="PR00993">
    <property type="entry name" value="BRADYKINNB1R"/>
</dbReference>
<evidence type="ECO:0000313" key="16">
    <source>
        <dbReference type="EMBL" id="KAG5277085.1"/>
    </source>
</evidence>
<dbReference type="PROSITE" id="PS50262">
    <property type="entry name" value="G_PROTEIN_RECEP_F1_2"/>
    <property type="match status" value="1"/>
</dbReference>
<dbReference type="GO" id="GO:0009897">
    <property type="term" value="C:external side of plasma membrane"/>
    <property type="evidence" value="ECO:0007669"/>
    <property type="project" value="TreeGrafter"/>
</dbReference>
<keyword evidence="6 13" id="KW-0297">G-protein coupled receptor</keyword>
<feature type="transmembrane region" description="Helical" evidence="14">
    <location>
        <begin position="290"/>
        <end position="309"/>
    </location>
</feature>
<dbReference type="GO" id="GO:0016493">
    <property type="term" value="F:C-C chemokine receptor activity"/>
    <property type="evidence" value="ECO:0007669"/>
    <property type="project" value="TreeGrafter"/>
</dbReference>
<evidence type="ECO:0000256" key="6">
    <source>
        <dbReference type="ARBA" id="ARBA00023040"/>
    </source>
</evidence>
<evidence type="ECO:0000256" key="4">
    <source>
        <dbReference type="ARBA" id="ARBA00022692"/>
    </source>
</evidence>
<evidence type="ECO:0000256" key="12">
    <source>
        <dbReference type="ARBA" id="ARBA00025112"/>
    </source>
</evidence>
<comment type="caution">
    <text evidence="16">The sequence shown here is derived from an EMBL/GenBank/DDBJ whole genome shotgun (WGS) entry which is preliminary data.</text>
</comment>
<dbReference type="InterPro" id="IPR050119">
    <property type="entry name" value="CCR1-9-like"/>
</dbReference>
<dbReference type="GO" id="GO:0019957">
    <property type="term" value="F:C-C chemokine binding"/>
    <property type="evidence" value="ECO:0007669"/>
    <property type="project" value="TreeGrafter"/>
</dbReference>
<organism evidence="16 17">
    <name type="scientific">Alosa alosa</name>
    <name type="common">allis shad</name>
    <dbReference type="NCBI Taxonomy" id="278164"/>
    <lineage>
        <taxon>Eukaryota</taxon>
        <taxon>Metazoa</taxon>
        <taxon>Chordata</taxon>
        <taxon>Craniata</taxon>
        <taxon>Vertebrata</taxon>
        <taxon>Euteleostomi</taxon>
        <taxon>Actinopterygii</taxon>
        <taxon>Neopterygii</taxon>
        <taxon>Teleostei</taxon>
        <taxon>Clupei</taxon>
        <taxon>Clupeiformes</taxon>
        <taxon>Clupeoidei</taxon>
        <taxon>Clupeidae</taxon>
        <taxon>Alosa</taxon>
    </lineage>
</organism>
<sequence>MSLNGSAEVSPTLYPVDNCTNIEGFWELLATLQPIYLTLISAIGLLGNSFVLCIFCLQRKASCSVPDVYLGNLAAADLVLVICLPFWAVTIANNFDWVFGVLFCKLVSVAIYMNYFCSVLFLVLVSVDRYLALVQPMRPSCLRRAPWAKRICLAIWLLGLLLSLPVLLFRTVAYVPEARASACFLAYPHQGWRVQHNITVNVVGFLVPLPVVTVCTYHIIKALRNGGPVGVAARGMRNERKATQLVLAVLIVFVFCWMPYQVMRALDTIDYFRVKTSCWWGDFMDVSEQLVVYLAYSNSAVNPFLYVIVGKHFRRKARAVLKQCWPYRSKGNASFSGNASSLSRETRKISLNRIDKLMC</sequence>
<evidence type="ECO:0000256" key="13">
    <source>
        <dbReference type="RuleBase" id="RU000688"/>
    </source>
</evidence>
<accession>A0AAV6GTR2</accession>
<evidence type="ECO:0000256" key="3">
    <source>
        <dbReference type="ARBA" id="ARBA00022475"/>
    </source>
</evidence>
<evidence type="ECO:0000256" key="1">
    <source>
        <dbReference type="ARBA" id="ARBA00004651"/>
    </source>
</evidence>
<dbReference type="PANTHER" id="PTHR10489:SF957">
    <property type="entry name" value="B2 BRADYKININ RECEPTOR"/>
    <property type="match status" value="1"/>
</dbReference>
<evidence type="ECO:0000256" key="2">
    <source>
        <dbReference type="ARBA" id="ARBA00021062"/>
    </source>
</evidence>